<evidence type="ECO:0000256" key="1">
    <source>
        <dbReference type="SAM" id="MobiDB-lite"/>
    </source>
</evidence>
<dbReference type="Gene3D" id="3.10.670.10">
    <property type="entry name" value="Secreted effector protein ssei"/>
    <property type="match status" value="1"/>
</dbReference>
<sequence>MRIESGGRNPWQLCGAQVPCDAATRLRLGWQAPTQAATPTQVANMDWRAQTVYWLLAQPERWGAVGAVLAPRLIAQCGRLGAGGVLDIVDVCGALIERLDVSDPRGRERYGADRHWQICRDGARFGLWRAGDVEWSDERQPYGGLCHVLIASASRRTLAEIADVVDDDVEAMVASLPDIVCEAPDVAQALWQDLMGGPADGGHVSEPVAAGALFARGTLWAVAGTAAYALGTSLPLAGAITAGALQIGVLGGALRRAVSTLSSHADPAERAKYEAALALSLPELGCADLKALMARLEGADARLDFFHLTSAIRRRLATRTAGQPPGDVVRRLPVRDFERAERENTRRTPNLTCGKQALETLLDLASQHGLLSPWGDEVASARQSRRAEAWQDELYAWDRAAWQRAAAIRYLPGPDSRTSQSGQSGHSNQSAQAGRAESAGPSAHVELAGPLGPVEPLPLANDTLRPRHAAVSWPSIRIAPAARVTPAPLSPLSPSSPAIAGGVYAAPPFEPDDARAASHATDPTDPLLNTGSAIATWTMTRALRVGLKSRTVQAGGLALGAVSVAAAARYAYNWAASWLSVDPQPVDSSADSPLDSPAESPSGSPISDARRAEAPPPPPAVRDLRDGLSLSKLLTLGDWMAWDDAAHTYRDAADSHTAWLIKDVLTQRSAGLVPSNVSAMLDEWVNVTYRSIPFLVMGNAHGVPSMTLTTVEKYRLRDVALGHHYQKELLKLGATKEVRSVAVSDGNPEVTRLLNAVNNDDFRQALYDADIAHLAQLERAPEAVAAFGHYVNARTFAMILQARLSEGSPVWAADIVKQAAAESERGNTLRLLTFHKRVMPGLLAARHTNGENALLVSLKSGTWLWWDRTVERSALFREFMTGHLSARDLVKLDNPVHISDLQFRIGRKTGPGSGIGWGPGDGGPVGLWFANTETRREMYQPDFEFQSSNAIRDELWKAEVRTVRENMDVRIATKSWRDRRDRLAIQHAMLQGSGVFFPLLFGAFPLSVWVSPAAFGAGVTTSFANLMLVSAEAKDTDLAGLRKAQHDMKLGTLMMFVHLLPIGAAEWRIFRAAFGYTLAASGHLLRSSHAAMDAMPSPNSDERRAMVQSLVGLADLHLPDNASPMETPQRPWDVIDHVREAYGGTSDSNIRRTVAIRNRNVNGFLGLRRAPVTTRDELLRLPPGYAIALADEFGTMFFAGMTCGDGEVVGSGTDPAIVTLPTDFAVIDFAGKHADILTFHGNGSVEVSGAMFSMFIDETIRQRVPAIPIFDPDAGRVAVRPAPPEAPETILPNPPLNPLPGSPLSPLARLLPASQTLEEKVSWSDIVALWRANRLGMRLRRIDQIAAYQVSGFRSQIFQRWNVSEFKAALSDVLARVETGLLLWHLPFLDAANQGLALRRLQGVEPLRTARLYDATLYGVVALSGVDRLDEARVSDGVRNYLLLSLITGDALGWTGNLTIKGRQALQAFVRPHLSEHRLWVYRGLLNEDGALPGVPSDASPDPLAAVTFVTRRGGHGDMVNDLHSRIFWDLHCRASAIDICMQDDRSHDLLFLVAYAASVLPPDDAKKLTRAVRALLRPRTSDTPFAPPREITDAALIHTRWTGPDLSLAHSIGLMAREAAAANGTYPLAGKAPEEAVMQAINFVDAHLTPYTKGVARGEMAGLVEWGVGSSTFGRSLLNASFHMQATDRFAAVIDTIWDSMPISADGYTSGTSGRGLIRINDAPSFAAVPPGYRLFLTSPLGNDYDVQVWYEMFSLGQGVVAGWTRRFEDGRLPPRLERIDLLANNTLLAFTGDGVVLKDGTPVSMCAEGLTPGIHVEPRCPPASNGTVDGTLLEQEIVAVPLVLTAIERRSDGADANLLAAIHAAMQRFNVTNIRCRVVLTWSHANQFKPDWSYALVGDAEKPFRRSETPCRVVVDIFASHALPDTLHPPYFGYIASEAQWQAAYIARAGNRHVKYVDFHTIEDALNAAPTFADARGVLPFDYQENALLLHAPAWPNFPQPGWHPRQNFR</sequence>
<proteinExistence type="predicted"/>
<evidence type="ECO:0000313" key="2">
    <source>
        <dbReference type="EMBL" id="VVE10942.1"/>
    </source>
</evidence>
<keyword evidence="3" id="KW-1185">Reference proteome</keyword>
<protein>
    <submittedName>
        <fullName evidence="2">Uncharacterized protein</fullName>
    </submittedName>
</protein>
<dbReference type="Proteomes" id="UP000333828">
    <property type="component" value="Unassembled WGS sequence"/>
</dbReference>
<feature type="compositionally biased region" description="Low complexity" evidence="1">
    <location>
        <begin position="587"/>
        <end position="602"/>
    </location>
</feature>
<feature type="region of interest" description="Disordered" evidence="1">
    <location>
        <begin position="585"/>
        <end position="624"/>
    </location>
</feature>
<name>A0A5E4VFD0_9BURK</name>
<reference evidence="2 3" key="1">
    <citation type="submission" date="2019-08" db="EMBL/GenBank/DDBJ databases">
        <authorList>
            <person name="Peeters C."/>
        </authorList>
    </citation>
    <scope>NUCLEOTIDE SEQUENCE [LARGE SCALE GENOMIC DNA]</scope>
    <source>
        <strain evidence="2 3">LMG 31115</strain>
    </source>
</reference>
<feature type="compositionally biased region" description="Low complexity" evidence="1">
    <location>
        <begin position="419"/>
        <end position="434"/>
    </location>
</feature>
<dbReference type="RefSeq" id="WP_150684424.1">
    <property type="nucleotide sequence ID" value="NZ_CABPSI010000003.1"/>
</dbReference>
<evidence type="ECO:0000313" key="3">
    <source>
        <dbReference type="Proteomes" id="UP000333828"/>
    </source>
</evidence>
<feature type="region of interest" description="Disordered" evidence="1">
    <location>
        <begin position="412"/>
        <end position="450"/>
    </location>
</feature>
<dbReference type="EMBL" id="CABPSI010000003">
    <property type="protein sequence ID" value="VVE10942.1"/>
    <property type="molecule type" value="Genomic_DNA"/>
</dbReference>
<gene>
    <name evidence="2" type="ORF">PIN31115_02615</name>
</gene>
<organism evidence="2 3">
    <name type="scientific">Pandoraea iniqua</name>
    <dbReference type="NCBI Taxonomy" id="2508288"/>
    <lineage>
        <taxon>Bacteria</taxon>
        <taxon>Pseudomonadati</taxon>
        <taxon>Pseudomonadota</taxon>
        <taxon>Betaproteobacteria</taxon>
        <taxon>Burkholderiales</taxon>
        <taxon>Burkholderiaceae</taxon>
        <taxon>Pandoraea</taxon>
    </lineage>
</organism>
<accession>A0A5E4VFD0</accession>